<dbReference type="InterPro" id="IPR050484">
    <property type="entry name" value="Transf_Hexapept/Carb_Anhydrase"/>
</dbReference>
<dbReference type="Gene3D" id="2.160.10.10">
    <property type="entry name" value="Hexapeptide repeat proteins"/>
    <property type="match status" value="1"/>
</dbReference>
<dbReference type="InterPro" id="IPR011004">
    <property type="entry name" value="Trimer_LpxA-like_sf"/>
</dbReference>
<feature type="non-terminal residue" evidence="1">
    <location>
        <position position="43"/>
    </location>
</feature>
<reference evidence="1" key="1">
    <citation type="submission" date="2018-05" db="EMBL/GenBank/DDBJ databases">
        <authorList>
            <person name="Lanie J.A."/>
            <person name="Ng W.-L."/>
            <person name="Kazmierczak K.M."/>
            <person name="Andrzejewski T.M."/>
            <person name="Davidsen T.M."/>
            <person name="Wayne K.J."/>
            <person name="Tettelin H."/>
            <person name="Glass J.I."/>
            <person name="Rusch D."/>
            <person name="Podicherti R."/>
            <person name="Tsui H.-C.T."/>
            <person name="Winkler M.E."/>
        </authorList>
    </citation>
    <scope>NUCLEOTIDE SEQUENCE</scope>
</reference>
<accession>A0A382HKT6</accession>
<name>A0A382HKT6_9ZZZZ</name>
<sequence>VAKGAQVIGDVILKADSSIWYNTVCRGDINQIVIGERTNIQDN</sequence>
<organism evidence="1">
    <name type="scientific">marine metagenome</name>
    <dbReference type="NCBI Taxonomy" id="408172"/>
    <lineage>
        <taxon>unclassified sequences</taxon>
        <taxon>metagenomes</taxon>
        <taxon>ecological metagenomes</taxon>
    </lineage>
</organism>
<feature type="non-terminal residue" evidence="1">
    <location>
        <position position="1"/>
    </location>
</feature>
<dbReference type="SUPFAM" id="SSF51161">
    <property type="entry name" value="Trimeric LpxA-like enzymes"/>
    <property type="match status" value="1"/>
</dbReference>
<dbReference type="AlphaFoldDB" id="A0A382HKT6"/>
<dbReference type="PANTHER" id="PTHR13061:SF29">
    <property type="entry name" value="GAMMA CARBONIC ANHYDRASE-LIKE 1, MITOCHONDRIAL-RELATED"/>
    <property type="match status" value="1"/>
</dbReference>
<evidence type="ECO:0008006" key="2">
    <source>
        <dbReference type="Google" id="ProtNLM"/>
    </source>
</evidence>
<gene>
    <name evidence="1" type="ORF">METZ01_LOCUS239975</name>
</gene>
<proteinExistence type="predicted"/>
<evidence type="ECO:0000313" key="1">
    <source>
        <dbReference type="EMBL" id="SVB87121.1"/>
    </source>
</evidence>
<protein>
    <recommendedName>
        <fullName evidence="2">Gamma carbonic anhydrase family protein</fullName>
    </recommendedName>
</protein>
<dbReference type="EMBL" id="UINC01061491">
    <property type="protein sequence ID" value="SVB87121.1"/>
    <property type="molecule type" value="Genomic_DNA"/>
</dbReference>
<dbReference type="PANTHER" id="PTHR13061">
    <property type="entry name" value="DYNACTIN SUBUNIT P25"/>
    <property type="match status" value="1"/>
</dbReference>